<protein>
    <submittedName>
        <fullName evidence="1">Uncharacterized protein</fullName>
    </submittedName>
</protein>
<keyword evidence="2" id="KW-1185">Reference proteome</keyword>
<name>A0A9E9CC42_9CYAN</name>
<reference evidence="1" key="1">
    <citation type="submission" date="2022-12" db="EMBL/GenBank/DDBJ databases">
        <title>Polyphasic identification of a Novel Hot-Spring Cyanobacterium Ocullathermofonsia sinensis gen nov. sp. nov. and Genomic Insights on its Adaptations to the Thermal Habitat.</title>
        <authorList>
            <person name="Daroch M."/>
            <person name="Tang J."/>
            <person name="Jiang Y."/>
        </authorList>
    </citation>
    <scope>NUCLEOTIDE SEQUENCE</scope>
    <source>
        <strain evidence="1">PKUAC-SCTA174</strain>
    </source>
</reference>
<dbReference type="AlphaFoldDB" id="A0A9E9CC42"/>
<sequence length="110" mass="13005">MNWYSQLTQLILSFYREDPAQLQRLEFLHRCKVSRRWGVVRIHCRDSETANLAIAASYLLKEPMVQLRLAQEIKVFAKGEVVQTLPIASPKLRPQFWMKWATPTRQRYAS</sequence>
<gene>
    <name evidence="1" type="ORF">OXH18_08055</name>
</gene>
<dbReference type="KEGG" id="tsin:OXH18_08055"/>
<evidence type="ECO:0000313" key="2">
    <source>
        <dbReference type="Proteomes" id="UP001163152"/>
    </source>
</evidence>
<evidence type="ECO:0000313" key="1">
    <source>
        <dbReference type="EMBL" id="WAL61925.1"/>
    </source>
</evidence>
<proteinExistence type="predicted"/>
<dbReference type="Proteomes" id="UP001163152">
    <property type="component" value="Chromosome"/>
</dbReference>
<organism evidence="1 2">
    <name type="scientific">Thermocoleostomius sinensis A174</name>
    <dbReference type="NCBI Taxonomy" id="2016057"/>
    <lineage>
        <taxon>Bacteria</taxon>
        <taxon>Bacillati</taxon>
        <taxon>Cyanobacteriota</taxon>
        <taxon>Cyanophyceae</taxon>
        <taxon>Oculatellales</taxon>
        <taxon>Oculatellaceae</taxon>
        <taxon>Thermocoleostomius</taxon>
    </lineage>
</organism>
<dbReference type="RefSeq" id="WP_268611996.1">
    <property type="nucleotide sequence ID" value="NZ_CP113797.1"/>
</dbReference>
<dbReference type="EMBL" id="CP113797">
    <property type="protein sequence ID" value="WAL61925.1"/>
    <property type="molecule type" value="Genomic_DNA"/>
</dbReference>
<accession>A0A9E9CC42</accession>